<dbReference type="InterPro" id="IPR021109">
    <property type="entry name" value="Peptidase_aspartic_dom_sf"/>
</dbReference>
<evidence type="ECO:0000313" key="1">
    <source>
        <dbReference type="EMBL" id="CAL1413328.1"/>
    </source>
</evidence>
<sequence>MSIQLAYRSIVHPRGIVEDLLVKVDRFFYPADFVVLDINEDAEVPLLLGRPFLATDKAIIDVHIGTLVLRGGEEQITFSIANNLTALSPMHVLSHQVHESVVYPFVSHVLQGFAPIPSPPRYRTNS</sequence>
<dbReference type="PANTHER" id="PTHR33067">
    <property type="entry name" value="RNA-DIRECTED DNA POLYMERASE-RELATED"/>
    <property type="match status" value="1"/>
</dbReference>
<name>A0AAV2GRD0_9ROSI</name>
<organism evidence="1 2">
    <name type="scientific">Linum trigynum</name>
    <dbReference type="NCBI Taxonomy" id="586398"/>
    <lineage>
        <taxon>Eukaryota</taxon>
        <taxon>Viridiplantae</taxon>
        <taxon>Streptophyta</taxon>
        <taxon>Embryophyta</taxon>
        <taxon>Tracheophyta</taxon>
        <taxon>Spermatophyta</taxon>
        <taxon>Magnoliopsida</taxon>
        <taxon>eudicotyledons</taxon>
        <taxon>Gunneridae</taxon>
        <taxon>Pentapetalae</taxon>
        <taxon>rosids</taxon>
        <taxon>fabids</taxon>
        <taxon>Malpighiales</taxon>
        <taxon>Linaceae</taxon>
        <taxon>Linum</taxon>
    </lineage>
</organism>
<dbReference type="Gene3D" id="2.40.70.10">
    <property type="entry name" value="Acid Proteases"/>
    <property type="match status" value="1"/>
</dbReference>
<reference evidence="1 2" key="1">
    <citation type="submission" date="2024-04" db="EMBL/GenBank/DDBJ databases">
        <authorList>
            <person name="Fracassetti M."/>
        </authorList>
    </citation>
    <scope>NUCLEOTIDE SEQUENCE [LARGE SCALE GENOMIC DNA]</scope>
</reference>
<proteinExistence type="predicted"/>
<evidence type="ECO:0000313" key="2">
    <source>
        <dbReference type="Proteomes" id="UP001497516"/>
    </source>
</evidence>
<dbReference type="PANTHER" id="PTHR33067:SF35">
    <property type="entry name" value="ASPARTIC PEPTIDASE DDI1-TYPE DOMAIN-CONTAINING PROTEIN"/>
    <property type="match status" value="1"/>
</dbReference>
<protein>
    <submittedName>
        <fullName evidence="1">Uncharacterized protein</fullName>
    </submittedName>
</protein>
<dbReference type="AlphaFoldDB" id="A0AAV2GRD0"/>
<keyword evidence="2" id="KW-1185">Reference proteome</keyword>
<dbReference type="Proteomes" id="UP001497516">
    <property type="component" value="Chromosome 9"/>
</dbReference>
<gene>
    <name evidence="1" type="ORF">LTRI10_LOCUS52568</name>
</gene>
<accession>A0AAV2GRD0</accession>
<dbReference type="EMBL" id="OZ034822">
    <property type="protein sequence ID" value="CAL1413328.1"/>
    <property type="molecule type" value="Genomic_DNA"/>
</dbReference>